<protein>
    <submittedName>
        <fullName evidence="7">Uncharacterized protein</fullName>
    </submittedName>
</protein>
<proteinExistence type="predicted"/>
<feature type="transmembrane region" description="Helical" evidence="6">
    <location>
        <begin position="228"/>
        <end position="255"/>
    </location>
</feature>
<accession>A0A5C6FWX6</accession>
<dbReference type="InterPro" id="IPR022791">
    <property type="entry name" value="L-PG_synthase/AglD"/>
</dbReference>
<organism evidence="7 8">
    <name type="scientific">Crateriforma conspicua</name>
    <dbReference type="NCBI Taxonomy" id="2527996"/>
    <lineage>
        <taxon>Bacteria</taxon>
        <taxon>Pseudomonadati</taxon>
        <taxon>Planctomycetota</taxon>
        <taxon>Planctomycetia</taxon>
        <taxon>Planctomycetales</taxon>
        <taxon>Planctomycetaceae</taxon>
        <taxon>Crateriforma</taxon>
    </lineage>
</organism>
<comment type="caution">
    <text evidence="7">The sequence shown here is derived from an EMBL/GenBank/DDBJ whole genome shotgun (WGS) entry which is preliminary data.</text>
</comment>
<keyword evidence="3 6" id="KW-0812">Transmembrane</keyword>
<dbReference type="EMBL" id="SJPZ01000001">
    <property type="protein sequence ID" value="TWU65900.1"/>
    <property type="molecule type" value="Genomic_DNA"/>
</dbReference>
<name>A0A5C6FWX6_9PLAN</name>
<dbReference type="Proteomes" id="UP000316476">
    <property type="component" value="Unassembled WGS sequence"/>
</dbReference>
<reference evidence="7 8" key="1">
    <citation type="submission" date="2019-02" db="EMBL/GenBank/DDBJ databases">
        <title>Deep-cultivation of Planctomycetes and their phenomic and genomic characterization uncovers novel biology.</title>
        <authorList>
            <person name="Wiegand S."/>
            <person name="Jogler M."/>
            <person name="Boedeker C."/>
            <person name="Pinto D."/>
            <person name="Vollmers J."/>
            <person name="Rivas-Marin E."/>
            <person name="Kohn T."/>
            <person name="Peeters S.H."/>
            <person name="Heuer A."/>
            <person name="Rast P."/>
            <person name="Oberbeckmann S."/>
            <person name="Bunk B."/>
            <person name="Jeske O."/>
            <person name="Meyerdierks A."/>
            <person name="Storesund J.E."/>
            <person name="Kallscheuer N."/>
            <person name="Luecker S."/>
            <person name="Lage O.M."/>
            <person name="Pohl T."/>
            <person name="Merkel B.J."/>
            <person name="Hornburger P."/>
            <person name="Mueller R.-W."/>
            <person name="Bruemmer F."/>
            <person name="Labrenz M."/>
            <person name="Spormann A.M."/>
            <person name="Op Den Camp H."/>
            <person name="Overmann J."/>
            <person name="Amann R."/>
            <person name="Jetten M.S.M."/>
            <person name="Mascher T."/>
            <person name="Medema M.H."/>
            <person name="Devos D.P."/>
            <person name="Kaster A.-K."/>
            <person name="Ovreas L."/>
            <person name="Rohde M."/>
            <person name="Galperin M.Y."/>
            <person name="Jogler C."/>
        </authorList>
    </citation>
    <scope>NUCLEOTIDE SEQUENCE [LARGE SCALE GENOMIC DNA]</scope>
    <source>
        <strain evidence="7 8">V7</strain>
    </source>
</reference>
<comment type="subcellular location">
    <subcellularLocation>
        <location evidence="1">Cell membrane</location>
        <topology evidence="1">Multi-pass membrane protein</topology>
    </subcellularLocation>
</comment>
<dbReference type="GO" id="GO:0005886">
    <property type="term" value="C:plasma membrane"/>
    <property type="evidence" value="ECO:0007669"/>
    <property type="project" value="UniProtKB-SubCell"/>
</dbReference>
<feature type="transmembrane region" description="Helical" evidence="6">
    <location>
        <begin position="181"/>
        <end position="199"/>
    </location>
</feature>
<evidence type="ECO:0000313" key="8">
    <source>
        <dbReference type="Proteomes" id="UP000316476"/>
    </source>
</evidence>
<feature type="transmembrane region" description="Helical" evidence="6">
    <location>
        <begin position="307"/>
        <end position="325"/>
    </location>
</feature>
<feature type="transmembrane region" description="Helical" evidence="6">
    <location>
        <begin position="142"/>
        <end position="175"/>
    </location>
</feature>
<dbReference type="Pfam" id="PF03706">
    <property type="entry name" value="LPG_synthase_TM"/>
    <property type="match status" value="1"/>
</dbReference>
<evidence type="ECO:0000256" key="3">
    <source>
        <dbReference type="ARBA" id="ARBA00022692"/>
    </source>
</evidence>
<evidence type="ECO:0000256" key="6">
    <source>
        <dbReference type="SAM" id="Phobius"/>
    </source>
</evidence>
<dbReference type="AlphaFoldDB" id="A0A5C6FWX6"/>
<gene>
    <name evidence="7" type="ORF">V7x_14540</name>
</gene>
<sequence length="373" mass="38959">MFVLVLVGLAAAGRKAVQQWQAEVRSAEIRLSELDRQIQSISVHSGDDATLAALRLQRTRVAKSVPRVSNLRWGYIALGACCYALSLMPPGLLLRRAVLAMGQSCRPGVAVAAQLIGHLGKYVPGKAMVVVLRADVMRRQGVAVVPAGIAVFIETLLMMAVGASLGGLIICFLPAPAWMRWSALAVAAVATLPTVPPILNRVVDRVARSRSACGDNPSNPLNHWDAGLFFAGWGYSLLAWIGIAAAFTFLVVAIPHGPPDSDPAVWMESPQTVDFAGLALASAASISLAMVIGFASLIPGGAGVRELVLTTLLAPLVGPAAALLSAIAARVVFLVVECAMALAAQTWLRFRVDASSTMGPDQTTAPSASTDTA</sequence>
<evidence type="ECO:0000256" key="4">
    <source>
        <dbReference type="ARBA" id="ARBA00022989"/>
    </source>
</evidence>
<evidence type="ECO:0000256" key="2">
    <source>
        <dbReference type="ARBA" id="ARBA00022475"/>
    </source>
</evidence>
<evidence type="ECO:0000256" key="5">
    <source>
        <dbReference type="ARBA" id="ARBA00023136"/>
    </source>
</evidence>
<evidence type="ECO:0000256" key="1">
    <source>
        <dbReference type="ARBA" id="ARBA00004651"/>
    </source>
</evidence>
<keyword evidence="5 6" id="KW-0472">Membrane</keyword>
<keyword evidence="4 6" id="KW-1133">Transmembrane helix</keyword>
<feature type="transmembrane region" description="Helical" evidence="6">
    <location>
        <begin position="275"/>
        <end position="295"/>
    </location>
</feature>
<evidence type="ECO:0000313" key="7">
    <source>
        <dbReference type="EMBL" id="TWU65900.1"/>
    </source>
</evidence>
<feature type="transmembrane region" description="Helical" evidence="6">
    <location>
        <begin position="73"/>
        <end position="94"/>
    </location>
</feature>
<keyword evidence="2" id="KW-1003">Cell membrane</keyword>